<feature type="chain" id="PRO_5046726816" evidence="4">
    <location>
        <begin position="30"/>
        <end position="865"/>
    </location>
</feature>
<comment type="caution">
    <text evidence="5">The sequence shown here is derived from an EMBL/GenBank/DDBJ whole genome shotgun (WGS) entry which is preliminary data.</text>
</comment>
<keyword evidence="1" id="KW-0433">Leucine-rich repeat</keyword>
<evidence type="ECO:0000256" key="3">
    <source>
        <dbReference type="SAM" id="MobiDB-lite"/>
    </source>
</evidence>
<accession>A0ABP0F2J7</accession>
<dbReference type="SMART" id="SM00369">
    <property type="entry name" value="LRR_TYP"/>
    <property type="match status" value="8"/>
</dbReference>
<evidence type="ECO:0000256" key="4">
    <source>
        <dbReference type="SAM" id="SignalP"/>
    </source>
</evidence>
<keyword evidence="6" id="KW-1185">Reference proteome</keyword>
<dbReference type="InterPro" id="IPR032675">
    <property type="entry name" value="LRR_dom_sf"/>
</dbReference>
<dbReference type="PANTHER" id="PTHR24366:SF96">
    <property type="entry name" value="LEUCINE RICH REPEAT CONTAINING 53"/>
    <property type="match status" value="1"/>
</dbReference>
<proteinExistence type="predicted"/>
<dbReference type="PROSITE" id="PS51450">
    <property type="entry name" value="LRR"/>
    <property type="match status" value="4"/>
</dbReference>
<evidence type="ECO:0000313" key="6">
    <source>
        <dbReference type="Proteomes" id="UP001642483"/>
    </source>
</evidence>
<gene>
    <name evidence="5" type="ORF">CVLEPA_LOCUS3674</name>
</gene>
<dbReference type="InterPro" id="IPR003591">
    <property type="entry name" value="Leu-rich_rpt_typical-subtyp"/>
</dbReference>
<dbReference type="Proteomes" id="UP001642483">
    <property type="component" value="Unassembled WGS sequence"/>
</dbReference>
<dbReference type="SUPFAM" id="SSF52058">
    <property type="entry name" value="L domain-like"/>
    <property type="match status" value="2"/>
</dbReference>
<evidence type="ECO:0000256" key="2">
    <source>
        <dbReference type="ARBA" id="ARBA00022737"/>
    </source>
</evidence>
<feature type="compositionally biased region" description="Basic and acidic residues" evidence="3">
    <location>
        <begin position="748"/>
        <end position="759"/>
    </location>
</feature>
<sequence length="865" mass="98442">MNMLVSLCHANTLLLWTLCSYAWLKCSHSYPAHEDASQLESDYASIYFEDDYENDTELNNIFGNELTSVRLQLPCPENCQCFIPTVALCARLNLTDIPTDRLVSTGANGQQVYSPVFPQSVTTVYLDHNDLRMISARFMIVSGSNLRTLSLQNNNIKLIADGSFLGIDNLINLDLTNNALRNLVFEETLNGTIVFSSIFHEVKDSIENLRLSFNQITSLPAVAFAGFHHLKMLSLSNNNIAWIARRAFEDLTSLQMLELRSNPLNSATIAKMNLILSRFTVQNSTTEENHLLSGSISTSQCLNGNINMDLLTLRKKRDLAAAVKAKAKSKKTMKRRWRRNVHRVETLEILDLGNLRLKSFPNLPSSLRVLVMDGNRVTSLARSTLAKIPNLEVLQLAGNRIRSLTDGVFFNQAQLRLLDLSSNKLSYVSSFALCGLIRLESLRLYNNPDLIELPNKVFRSTRSLQALYLQDCGLRTLPEGPWLYRLASLWLYGNPLLCDCVTLAPILMTLQLHLTGNRCQKKFVLDPYRDVIWDDRDTWPGQRPDNTACVTPSRFQGFPITEVRLSDLRCSLKDLTKIWINRRLACPFSDYQDDDGSYLEHGDFFANDQDNRYDYVPYEDYTSLKSIKSVKTNINESRYPTGGHGQGVSVTPSMYDSPQISEDKNTLLPIVQKDQGSLVGIKQDTESDVNTRVSRPPSLPKTTNWLIEITAAVDTVEVYTNAKLEVNHSDIQRNELKPELLPELNETSAKRGEDARVNEEAETTNNFQTDDHDSDDYLNYGKSNDQLNQFNDEFKMPDDDFKKWIKEDQFTVFKKMLEDIDINDEFGSYYYSNINGTDIEVDDGSVFYAMENMTIFFNDTLYDDY</sequence>
<dbReference type="SMART" id="SM00365">
    <property type="entry name" value="LRR_SD22"/>
    <property type="match status" value="4"/>
</dbReference>
<keyword evidence="2" id="KW-0677">Repeat</keyword>
<dbReference type="InterPro" id="IPR001611">
    <property type="entry name" value="Leu-rich_rpt"/>
</dbReference>
<keyword evidence="4" id="KW-0732">Signal</keyword>
<dbReference type="EMBL" id="CAWYQH010000002">
    <property type="protein sequence ID" value="CAK8673944.1"/>
    <property type="molecule type" value="Genomic_DNA"/>
</dbReference>
<organism evidence="5 6">
    <name type="scientific">Clavelina lepadiformis</name>
    <name type="common">Light-bulb sea squirt</name>
    <name type="synonym">Ascidia lepadiformis</name>
    <dbReference type="NCBI Taxonomy" id="159417"/>
    <lineage>
        <taxon>Eukaryota</taxon>
        <taxon>Metazoa</taxon>
        <taxon>Chordata</taxon>
        <taxon>Tunicata</taxon>
        <taxon>Ascidiacea</taxon>
        <taxon>Aplousobranchia</taxon>
        <taxon>Clavelinidae</taxon>
        <taxon>Clavelina</taxon>
    </lineage>
</organism>
<feature type="region of interest" description="Disordered" evidence="3">
    <location>
        <begin position="747"/>
        <end position="773"/>
    </location>
</feature>
<dbReference type="PANTHER" id="PTHR24366">
    <property type="entry name" value="IG(IMMUNOGLOBULIN) AND LRR(LEUCINE RICH REPEAT) DOMAINS"/>
    <property type="match status" value="1"/>
</dbReference>
<dbReference type="Pfam" id="PF13855">
    <property type="entry name" value="LRR_8"/>
    <property type="match status" value="3"/>
</dbReference>
<name>A0ABP0F2J7_CLALP</name>
<protein>
    <submittedName>
        <fullName evidence="5">Uncharacterized protein</fullName>
    </submittedName>
</protein>
<feature type="signal peptide" evidence="4">
    <location>
        <begin position="1"/>
        <end position="29"/>
    </location>
</feature>
<dbReference type="SMART" id="SM00364">
    <property type="entry name" value="LRR_BAC"/>
    <property type="match status" value="4"/>
</dbReference>
<reference evidence="5 6" key="1">
    <citation type="submission" date="2024-02" db="EMBL/GenBank/DDBJ databases">
        <authorList>
            <person name="Daric V."/>
            <person name="Darras S."/>
        </authorList>
    </citation>
    <scope>NUCLEOTIDE SEQUENCE [LARGE SCALE GENOMIC DNA]</scope>
</reference>
<evidence type="ECO:0000256" key="1">
    <source>
        <dbReference type="ARBA" id="ARBA00022614"/>
    </source>
</evidence>
<dbReference type="Gene3D" id="3.80.10.10">
    <property type="entry name" value="Ribonuclease Inhibitor"/>
    <property type="match status" value="3"/>
</dbReference>
<evidence type="ECO:0000313" key="5">
    <source>
        <dbReference type="EMBL" id="CAK8673944.1"/>
    </source>
</evidence>